<reference evidence="3 4" key="1">
    <citation type="submission" date="2018-04" db="EMBL/GenBank/DDBJ databases">
        <title>The genome of golden apple snail Pomacea canaliculata provides insight into stress tolerance and invasive adaptation.</title>
        <authorList>
            <person name="Liu C."/>
            <person name="Liu B."/>
            <person name="Ren Y."/>
            <person name="Zhang Y."/>
            <person name="Wang H."/>
            <person name="Li S."/>
            <person name="Jiang F."/>
            <person name="Yin L."/>
            <person name="Zhang G."/>
            <person name="Qian W."/>
            <person name="Fan W."/>
        </authorList>
    </citation>
    <scope>NUCLEOTIDE SEQUENCE [LARGE SCALE GENOMIC DNA]</scope>
    <source>
        <strain evidence="3">SZHN2017</strain>
        <tissue evidence="3">Muscle</tissue>
    </source>
</reference>
<keyword evidence="2" id="KW-1133">Transmembrane helix</keyword>
<feature type="region of interest" description="Disordered" evidence="1">
    <location>
        <begin position="400"/>
        <end position="477"/>
    </location>
</feature>
<feature type="region of interest" description="Disordered" evidence="1">
    <location>
        <begin position="493"/>
        <end position="717"/>
    </location>
</feature>
<feature type="compositionally biased region" description="Polar residues" evidence="1">
    <location>
        <begin position="432"/>
        <end position="477"/>
    </location>
</feature>
<feature type="transmembrane region" description="Helical" evidence="2">
    <location>
        <begin position="101"/>
        <end position="119"/>
    </location>
</feature>
<accession>A0A2T7NK11</accession>
<feature type="compositionally biased region" description="Low complexity" evidence="1">
    <location>
        <begin position="400"/>
        <end position="431"/>
    </location>
</feature>
<keyword evidence="2" id="KW-0812">Transmembrane</keyword>
<feature type="compositionally biased region" description="Polar residues" evidence="1">
    <location>
        <begin position="493"/>
        <end position="708"/>
    </location>
</feature>
<evidence type="ECO:0000313" key="3">
    <source>
        <dbReference type="EMBL" id="PVD21504.1"/>
    </source>
</evidence>
<sequence length="717" mass="73093">MSTGTIRCCLQDTMLTPPSAARRALGIGAILVASTLWSVVAAVQDVRMLTMFVLTQTLAYYVNHVHGMLFVATLLSILWTKQVAMQWWKGQLLTTKFFIRLGYLLLPLAGSLLLTMFLWTPLYRVYASVNYIFDPFTGYYLMQWREILFVVAGLFIFYKAVRSLEFWRSADRQTLTGSCGEDSQPDGRTRLQRINQCTCDAVSQVNGKVCRTFRRARLGLHTLWPSAGAPTATLTNRGGRFLQWTVVSRRCYPETIVVYRCALCSVGDFQSTMSENPDGPQGSRSLVVLSHHVDSSQPAVPHRLSTDNIMFVAPSHAIAQEAGTSGRSKCRGRQRMTADLEIASTSSSGRLHARRTAPVTRSQHRTFLLEKRGGVKAQFLRECRHPLHLCSASPLTGSASPLAGSASPLTGSASPLTGSASPLAGSASPLTGSASPLTRSASPLTGSASPLTGSVSPLTGSASPLTGSASPLTGSASPLTGSASPFTGSAVLSRSASPLTGSASPLTGSASPLTGSASPLTGSASPLTGSASPLTGSASPFTGSASPLTGSASPLTGSASPLTGSASPFTGSASPLTGSASPLTGSASPLTGSASPFTGSASPLTGSASPLTGSASPLTGSASPFTGSASPLTGSASPLTGSASPLTGSASPFTGSASPLTGSASPLTGSASPFTGSASPLTGSASPLTGSASPLTGSASPLTGTTSPGHVAFLFPR</sequence>
<dbReference type="AlphaFoldDB" id="A0A2T7NK11"/>
<feature type="transmembrane region" description="Helical" evidence="2">
    <location>
        <begin position="58"/>
        <end position="80"/>
    </location>
</feature>
<keyword evidence="2" id="KW-0472">Membrane</keyword>
<keyword evidence="4" id="KW-1185">Reference proteome</keyword>
<organism evidence="3 4">
    <name type="scientific">Pomacea canaliculata</name>
    <name type="common">Golden apple snail</name>
    <dbReference type="NCBI Taxonomy" id="400727"/>
    <lineage>
        <taxon>Eukaryota</taxon>
        <taxon>Metazoa</taxon>
        <taxon>Spiralia</taxon>
        <taxon>Lophotrochozoa</taxon>
        <taxon>Mollusca</taxon>
        <taxon>Gastropoda</taxon>
        <taxon>Caenogastropoda</taxon>
        <taxon>Architaenioglossa</taxon>
        <taxon>Ampullarioidea</taxon>
        <taxon>Ampullariidae</taxon>
        <taxon>Pomacea</taxon>
    </lineage>
</organism>
<dbReference type="Proteomes" id="UP000245119">
    <property type="component" value="Linkage Group LG11"/>
</dbReference>
<protein>
    <submittedName>
        <fullName evidence="3">Uncharacterized protein</fullName>
    </submittedName>
</protein>
<dbReference type="Gene3D" id="2.150.10.10">
    <property type="entry name" value="Serralysin-like metalloprotease, C-terminal"/>
    <property type="match status" value="3"/>
</dbReference>
<dbReference type="PANTHER" id="PTHR43907">
    <property type="entry name" value="SLEI FAMILY PROTEIN"/>
    <property type="match status" value="1"/>
</dbReference>
<feature type="transmembrane region" description="Helical" evidence="2">
    <location>
        <begin position="24"/>
        <end position="43"/>
    </location>
</feature>
<dbReference type="InterPro" id="IPR011049">
    <property type="entry name" value="Serralysin-like_metalloprot_C"/>
</dbReference>
<dbReference type="STRING" id="400727.A0A2T7NK11"/>
<gene>
    <name evidence="3" type="ORF">C0Q70_17302</name>
</gene>
<comment type="caution">
    <text evidence="3">The sequence shown here is derived from an EMBL/GenBank/DDBJ whole genome shotgun (WGS) entry which is preliminary data.</text>
</comment>
<name>A0A2T7NK11_POMCA</name>
<dbReference type="EMBL" id="PZQS01000011">
    <property type="protein sequence ID" value="PVD21504.1"/>
    <property type="molecule type" value="Genomic_DNA"/>
</dbReference>
<dbReference type="OrthoDB" id="6093641at2759"/>
<proteinExistence type="predicted"/>
<evidence type="ECO:0000313" key="4">
    <source>
        <dbReference type="Proteomes" id="UP000245119"/>
    </source>
</evidence>
<evidence type="ECO:0000256" key="2">
    <source>
        <dbReference type="SAM" id="Phobius"/>
    </source>
</evidence>
<evidence type="ECO:0000256" key="1">
    <source>
        <dbReference type="SAM" id="MobiDB-lite"/>
    </source>
</evidence>